<evidence type="ECO:0000313" key="2">
    <source>
        <dbReference type="Proteomes" id="UP001177670"/>
    </source>
</evidence>
<organism evidence="1 2">
    <name type="scientific">Melipona bicolor</name>
    <dbReference type="NCBI Taxonomy" id="60889"/>
    <lineage>
        <taxon>Eukaryota</taxon>
        <taxon>Metazoa</taxon>
        <taxon>Ecdysozoa</taxon>
        <taxon>Arthropoda</taxon>
        <taxon>Hexapoda</taxon>
        <taxon>Insecta</taxon>
        <taxon>Pterygota</taxon>
        <taxon>Neoptera</taxon>
        <taxon>Endopterygota</taxon>
        <taxon>Hymenoptera</taxon>
        <taxon>Apocrita</taxon>
        <taxon>Aculeata</taxon>
        <taxon>Apoidea</taxon>
        <taxon>Anthophila</taxon>
        <taxon>Apidae</taxon>
        <taxon>Melipona</taxon>
    </lineage>
</organism>
<gene>
    <name evidence="1" type="ORF">K0M31_003423</name>
</gene>
<sequence length="139" mass="15480">MNIIFCNTDFTNGSFSVLGLDIVTSESLFGYETVEYLEDPSASTVRPTEADQKVVLPDTSAFLSSPAHFGPSITFPKYNNYMADPNRFDPYSKIRVPLNVLGIKPLIQGELNVKKSLVNRKAVLSYVQYKQLGALLPQR</sequence>
<evidence type="ECO:0000313" key="1">
    <source>
        <dbReference type="EMBL" id="KAK1127929.1"/>
    </source>
</evidence>
<proteinExistence type="predicted"/>
<protein>
    <submittedName>
        <fullName evidence="1">Uncharacterized protein</fullName>
    </submittedName>
</protein>
<accession>A0AA40KPG6</accession>
<dbReference type="Proteomes" id="UP001177670">
    <property type="component" value="Unassembled WGS sequence"/>
</dbReference>
<dbReference type="EMBL" id="JAHYIQ010000011">
    <property type="protein sequence ID" value="KAK1127929.1"/>
    <property type="molecule type" value="Genomic_DNA"/>
</dbReference>
<reference evidence="1" key="1">
    <citation type="submission" date="2021-10" db="EMBL/GenBank/DDBJ databases">
        <title>Melipona bicolor Genome sequencing and assembly.</title>
        <authorList>
            <person name="Araujo N.S."/>
            <person name="Arias M.C."/>
        </authorList>
    </citation>
    <scope>NUCLEOTIDE SEQUENCE</scope>
    <source>
        <strain evidence="1">USP_2M_L1-L4_2017</strain>
        <tissue evidence="1">Whole body</tissue>
    </source>
</reference>
<name>A0AA40KPG6_9HYME</name>
<comment type="caution">
    <text evidence="1">The sequence shown here is derived from an EMBL/GenBank/DDBJ whole genome shotgun (WGS) entry which is preliminary data.</text>
</comment>
<dbReference type="AlphaFoldDB" id="A0AA40KPG6"/>
<keyword evidence="2" id="KW-1185">Reference proteome</keyword>